<evidence type="ECO:0000256" key="1">
    <source>
        <dbReference type="SAM" id="Phobius"/>
    </source>
</evidence>
<dbReference type="InterPro" id="IPR050816">
    <property type="entry name" value="Flavin-dep_Halogenase_NPB"/>
</dbReference>
<reference evidence="3" key="1">
    <citation type="journal article" date="2019" name="Int. J. Syst. Evol. Microbiol.">
        <title>The Global Catalogue of Microorganisms (GCM) 10K type strain sequencing project: providing services to taxonomists for standard genome sequencing and annotation.</title>
        <authorList>
            <consortium name="The Broad Institute Genomics Platform"/>
            <consortium name="The Broad Institute Genome Sequencing Center for Infectious Disease"/>
            <person name="Wu L."/>
            <person name="Ma J."/>
        </authorList>
    </citation>
    <scope>NUCLEOTIDE SEQUENCE [LARGE SCALE GENOMIC DNA]</scope>
    <source>
        <strain evidence="3">KCTC 32239</strain>
    </source>
</reference>
<gene>
    <name evidence="2" type="ORF">GCM10011613_33630</name>
</gene>
<protein>
    <submittedName>
        <fullName evidence="2">Tryptophan halogenase</fullName>
    </submittedName>
</protein>
<keyword evidence="1" id="KW-1133">Transmembrane helix</keyword>
<keyword evidence="1" id="KW-0812">Transmembrane</keyword>
<feature type="transmembrane region" description="Helical" evidence="1">
    <location>
        <begin position="6"/>
        <end position="27"/>
    </location>
</feature>
<name>A0ABQ3BDW0_9GAMM</name>
<dbReference type="PANTHER" id="PTHR43747:SF4">
    <property type="entry name" value="FLAVIN-DEPENDENT TRYPTOPHAN HALOGENASE"/>
    <property type="match status" value="1"/>
</dbReference>
<dbReference type="InterPro" id="IPR033856">
    <property type="entry name" value="Trp_halogen"/>
</dbReference>
<keyword evidence="1" id="KW-0472">Membrane</keyword>
<comment type="caution">
    <text evidence="2">The sequence shown here is derived from an EMBL/GenBank/DDBJ whole genome shotgun (WGS) entry which is preliminary data.</text>
</comment>
<evidence type="ECO:0000313" key="3">
    <source>
        <dbReference type="Proteomes" id="UP000619761"/>
    </source>
</evidence>
<dbReference type="Proteomes" id="UP000619761">
    <property type="component" value="Unassembled WGS sequence"/>
</dbReference>
<dbReference type="PIRSF" id="PIRSF011396">
    <property type="entry name" value="Trp_halogenase"/>
    <property type="match status" value="1"/>
</dbReference>
<dbReference type="InterPro" id="IPR006905">
    <property type="entry name" value="Flavin_halogenase"/>
</dbReference>
<dbReference type="PANTHER" id="PTHR43747">
    <property type="entry name" value="FAD-BINDING PROTEIN"/>
    <property type="match status" value="1"/>
</dbReference>
<dbReference type="InterPro" id="IPR036188">
    <property type="entry name" value="FAD/NAD-bd_sf"/>
</dbReference>
<organism evidence="2 3">
    <name type="scientific">Cellvibrio zantedeschiae</name>
    <dbReference type="NCBI Taxonomy" id="1237077"/>
    <lineage>
        <taxon>Bacteria</taxon>
        <taxon>Pseudomonadati</taxon>
        <taxon>Pseudomonadota</taxon>
        <taxon>Gammaproteobacteria</taxon>
        <taxon>Cellvibrionales</taxon>
        <taxon>Cellvibrionaceae</taxon>
        <taxon>Cellvibrio</taxon>
    </lineage>
</organism>
<evidence type="ECO:0000313" key="2">
    <source>
        <dbReference type="EMBL" id="GGY85904.1"/>
    </source>
</evidence>
<dbReference type="SUPFAM" id="SSF51905">
    <property type="entry name" value="FAD/NAD(P)-binding domain"/>
    <property type="match status" value="1"/>
</dbReference>
<keyword evidence="3" id="KW-1185">Reference proteome</keyword>
<dbReference type="RefSeq" id="WP_189420762.1">
    <property type="nucleotide sequence ID" value="NZ_BMYZ01000004.1"/>
</dbReference>
<dbReference type="Pfam" id="PF04820">
    <property type="entry name" value="Trp_halogenase"/>
    <property type="match status" value="1"/>
</dbReference>
<proteinExistence type="predicted"/>
<dbReference type="Gene3D" id="3.50.50.60">
    <property type="entry name" value="FAD/NAD(P)-binding domain"/>
    <property type="match status" value="1"/>
</dbReference>
<sequence>MTAKKILIVGGGTAGWMTALIMARAWLKQGFEIRLIESPEVGIIGVGEGSTPALKQFFDKLGIAESEWMPECNATYKSGIRFDHWSTKPNCETYFHPFASSLDPHTLPLFMRNAHARVRGLDVYAHPDRFFLTAKLAEKNLAPKAHYNFPFEALYGYHFDAVLLGQFLKKKAIAMGVGFSQGHVQDVLLDEVGDITAVVTKDGEHLAADFFVDCTGFRSLLLRDKLKTPFKSFRNNLFNDAAVAMPTEIGAEIPSCTISTALKNGWAWKIPLTNRYGNGYVYSSDFCSADDAEFELRERLGLLDADIPVRHLKMVVGQVTQHWNRNCLAVGLSQGFIEPLEATALFLVQQTAAIFTELYERGNFTAQERDTFNARITGYFEGTRDYIVTHYKTSTRNDTEYWRANIKDQTDVSDTMKILYEAWMSGKDMQQEVTRLAIENYYAAPSWVCLLAGMGIFPSEKRLRKATEADITFSLGQLDDFLTRSALNFDDHRQYLEQKL</sequence>
<dbReference type="EMBL" id="BMYZ01000004">
    <property type="protein sequence ID" value="GGY85904.1"/>
    <property type="molecule type" value="Genomic_DNA"/>
</dbReference>
<accession>A0ABQ3BDW0</accession>